<evidence type="ECO:0000256" key="5">
    <source>
        <dbReference type="ARBA" id="ARBA00022741"/>
    </source>
</evidence>
<evidence type="ECO:0000256" key="2">
    <source>
        <dbReference type="ARBA" id="ARBA00012438"/>
    </source>
</evidence>
<dbReference type="EC" id="2.7.13.3" evidence="2"/>
<evidence type="ECO:0000259" key="10">
    <source>
        <dbReference type="PROSITE" id="PS50109"/>
    </source>
</evidence>
<dbReference type="GO" id="GO:0000155">
    <property type="term" value="F:phosphorelay sensor kinase activity"/>
    <property type="evidence" value="ECO:0007669"/>
    <property type="project" value="InterPro"/>
</dbReference>
<evidence type="ECO:0000259" key="12">
    <source>
        <dbReference type="PROSITE" id="PS50113"/>
    </source>
</evidence>
<dbReference type="AlphaFoldDB" id="A0AAU7NZX9"/>
<dbReference type="SMART" id="SM00387">
    <property type="entry name" value="HATPase_c"/>
    <property type="match status" value="1"/>
</dbReference>
<dbReference type="PRINTS" id="PR00344">
    <property type="entry name" value="BCTRLSENSOR"/>
</dbReference>
<keyword evidence="9" id="KW-0175">Coiled coil</keyword>
<dbReference type="PROSITE" id="PS50113">
    <property type="entry name" value="PAC"/>
    <property type="match status" value="2"/>
</dbReference>
<keyword evidence="3" id="KW-0597">Phosphoprotein</keyword>
<dbReference type="EMBL" id="CP157743">
    <property type="protein sequence ID" value="XBS22557.1"/>
    <property type="molecule type" value="Genomic_DNA"/>
</dbReference>
<evidence type="ECO:0000256" key="3">
    <source>
        <dbReference type="ARBA" id="ARBA00022553"/>
    </source>
</evidence>
<evidence type="ECO:0000256" key="6">
    <source>
        <dbReference type="ARBA" id="ARBA00022777"/>
    </source>
</evidence>
<reference evidence="13 14" key="1">
    <citation type="journal article" date="2024" name="Microbiology">
        <title>Methylomarinum rosea sp. nov., a novel halophilic methanotrophic bacterium from the hypersaline Lake Elton.</title>
        <authorList>
            <person name="Suleimanov R.Z."/>
            <person name="Oshkin I.Y."/>
            <person name="Danilova O.V."/>
            <person name="Suzina N.E."/>
            <person name="Dedysh S.N."/>
        </authorList>
    </citation>
    <scope>NUCLEOTIDE SEQUENCE [LARGE SCALE GENOMIC DNA]</scope>
    <source>
        <strain evidence="13 14">Ch1-1</strain>
    </source>
</reference>
<protein>
    <recommendedName>
        <fullName evidence="2">histidine kinase</fullName>
        <ecNumber evidence="2">2.7.13.3</ecNumber>
    </recommendedName>
</protein>
<dbReference type="InterPro" id="IPR003661">
    <property type="entry name" value="HisK_dim/P_dom"/>
</dbReference>
<evidence type="ECO:0000256" key="8">
    <source>
        <dbReference type="ARBA" id="ARBA00023012"/>
    </source>
</evidence>
<dbReference type="Gene3D" id="3.30.450.20">
    <property type="entry name" value="PAS domain"/>
    <property type="match status" value="3"/>
</dbReference>
<gene>
    <name evidence="13" type="ORF">Q9L42_007880</name>
</gene>
<dbReference type="SUPFAM" id="SSF55874">
    <property type="entry name" value="ATPase domain of HSP90 chaperone/DNA topoisomerase II/histidine kinase"/>
    <property type="match status" value="1"/>
</dbReference>
<dbReference type="SMART" id="SM00091">
    <property type="entry name" value="PAS"/>
    <property type="match status" value="2"/>
</dbReference>
<dbReference type="Gene3D" id="3.30.565.10">
    <property type="entry name" value="Histidine kinase-like ATPase, C-terminal domain"/>
    <property type="match status" value="1"/>
</dbReference>
<dbReference type="Proteomes" id="UP001225378">
    <property type="component" value="Chromosome"/>
</dbReference>
<evidence type="ECO:0000256" key="1">
    <source>
        <dbReference type="ARBA" id="ARBA00000085"/>
    </source>
</evidence>
<dbReference type="InterPro" id="IPR013655">
    <property type="entry name" value="PAS_fold_3"/>
</dbReference>
<dbReference type="InterPro" id="IPR035965">
    <property type="entry name" value="PAS-like_dom_sf"/>
</dbReference>
<dbReference type="InterPro" id="IPR036097">
    <property type="entry name" value="HisK_dim/P_sf"/>
</dbReference>
<evidence type="ECO:0000313" key="13">
    <source>
        <dbReference type="EMBL" id="XBS22557.1"/>
    </source>
</evidence>
<dbReference type="Gene3D" id="1.10.287.130">
    <property type="match status" value="1"/>
</dbReference>
<dbReference type="Pfam" id="PF08447">
    <property type="entry name" value="PAS_3"/>
    <property type="match status" value="1"/>
</dbReference>
<evidence type="ECO:0000256" key="9">
    <source>
        <dbReference type="SAM" id="Coils"/>
    </source>
</evidence>
<dbReference type="GO" id="GO:0005524">
    <property type="term" value="F:ATP binding"/>
    <property type="evidence" value="ECO:0007669"/>
    <property type="project" value="UniProtKB-KW"/>
</dbReference>
<dbReference type="SUPFAM" id="SSF47384">
    <property type="entry name" value="Homodimeric domain of signal transducing histidine kinase"/>
    <property type="match status" value="1"/>
</dbReference>
<feature type="domain" description="Histidine kinase" evidence="10">
    <location>
        <begin position="396"/>
        <end position="605"/>
    </location>
</feature>
<dbReference type="PANTHER" id="PTHR43065">
    <property type="entry name" value="SENSOR HISTIDINE KINASE"/>
    <property type="match status" value="1"/>
</dbReference>
<keyword evidence="8" id="KW-0902">Two-component regulatory system</keyword>
<feature type="domain" description="PAC" evidence="12">
    <location>
        <begin position="191"/>
        <end position="243"/>
    </location>
</feature>
<dbReference type="SMART" id="SM00086">
    <property type="entry name" value="PAC"/>
    <property type="match status" value="3"/>
</dbReference>
<feature type="domain" description="PAS" evidence="11">
    <location>
        <begin position="141"/>
        <end position="189"/>
    </location>
</feature>
<feature type="coiled-coil region" evidence="9">
    <location>
        <begin position="353"/>
        <end position="387"/>
    </location>
</feature>
<evidence type="ECO:0000259" key="11">
    <source>
        <dbReference type="PROSITE" id="PS50112"/>
    </source>
</evidence>
<dbReference type="InterPro" id="IPR036890">
    <property type="entry name" value="HATPase_C_sf"/>
</dbReference>
<dbReference type="InterPro" id="IPR000014">
    <property type="entry name" value="PAS"/>
</dbReference>
<keyword evidence="4" id="KW-0808">Transferase</keyword>
<dbReference type="InterPro" id="IPR001610">
    <property type="entry name" value="PAC"/>
</dbReference>
<dbReference type="PROSITE" id="PS50112">
    <property type="entry name" value="PAS"/>
    <property type="match status" value="2"/>
</dbReference>
<keyword evidence="7" id="KW-0067">ATP-binding</keyword>
<feature type="domain" description="PAS" evidence="11">
    <location>
        <begin position="240"/>
        <end position="286"/>
    </location>
</feature>
<dbReference type="CDD" id="cd00075">
    <property type="entry name" value="HATPase"/>
    <property type="match status" value="1"/>
</dbReference>
<dbReference type="PROSITE" id="PS50109">
    <property type="entry name" value="HIS_KIN"/>
    <property type="match status" value="1"/>
</dbReference>
<evidence type="ECO:0000256" key="4">
    <source>
        <dbReference type="ARBA" id="ARBA00022679"/>
    </source>
</evidence>
<accession>A0AAU7NZX9</accession>
<dbReference type="SMART" id="SM00388">
    <property type="entry name" value="HisKA"/>
    <property type="match status" value="1"/>
</dbReference>
<dbReference type="Pfam" id="PF13426">
    <property type="entry name" value="PAS_9"/>
    <property type="match status" value="2"/>
</dbReference>
<dbReference type="InterPro" id="IPR003594">
    <property type="entry name" value="HATPase_dom"/>
</dbReference>
<dbReference type="CDD" id="cd00130">
    <property type="entry name" value="PAS"/>
    <property type="match status" value="2"/>
</dbReference>
<dbReference type="PANTHER" id="PTHR43065:SF10">
    <property type="entry name" value="PEROXIDE STRESS-ACTIVATED HISTIDINE KINASE MAK3"/>
    <property type="match status" value="1"/>
</dbReference>
<dbReference type="NCBIfam" id="TIGR00229">
    <property type="entry name" value="sensory_box"/>
    <property type="match status" value="2"/>
</dbReference>
<dbReference type="InterPro" id="IPR004358">
    <property type="entry name" value="Sig_transdc_His_kin-like_C"/>
</dbReference>
<dbReference type="RefSeq" id="WP_349432748.1">
    <property type="nucleotide sequence ID" value="NZ_CP157743.1"/>
</dbReference>
<evidence type="ECO:0000313" key="14">
    <source>
        <dbReference type="Proteomes" id="UP001225378"/>
    </source>
</evidence>
<dbReference type="InterPro" id="IPR005467">
    <property type="entry name" value="His_kinase_dom"/>
</dbReference>
<evidence type="ECO:0000256" key="7">
    <source>
        <dbReference type="ARBA" id="ARBA00022840"/>
    </source>
</evidence>
<dbReference type="SUPFAM" id="SSF55785">
    <property type="entry name" value="PYP-like sensor domain (PAS domain)"/>
    <property type="match status" value="3"/>
</dbReference>
<organism evidence="13 14">
    <name type="scientific">Methylomarinum roseum</name>
    <dbReference type="NCBI Taxonomy" id="3067653"/>
    <lineage>
        <taxon>Bacteria</taxon>
        <taxon>Pseudomonadati</taxon>
        <taxon>Pseudomonadota</taxon>
        <taxon>Gammaproteobacteria</taxon>
        <taxon>Methylococcales</taxon>
        <taxon>Methylococcaceae</taxon>
        <taxon>Methylomarinum</taxon>
    </lineage>
</organism>
<keyword evidence="5" id="KW-0547">Nucleotide-binding</keyword>
<keyword evidence="14" id="KW-1185">Reference proteome</keyword>
<dbReference type="Pfam" id="PF00512">
    <property type="entry name" value="HisKA"/>
    <property type="match status" value="1"/>
</dbReference>
<feature type="domain" description="PAC" evidence="12">
    <location>
        <begin position="313"/>
        <end position="365"/>
    </location>
</feature>
<name>A0AAU7NZX9_9GAMM</name>
<proteinExistence type="predicted"/>
<sequence length="608" mass="69385">MLEANAPFLKILGRKDFSEISGDKITDWMEEKAKRGFVQALLRCQQQGFVSDYECVCQRDDGSKIYLLINAHLNQAPAGETISATCKDITAIKRVEWALRDKEARLRAVLNISPAAIYILTLGDGPNCPLCASDPQCKMHLSFISASIQDITGFSERDYMSDCSLWLERVHPDDVKSLKEGYRHLSSETGLDNQYRFRHKNGEYRWLNEKLIVQRDEQGEICQVIGSMMDVSDIVHTQQQVLKLSSAVEQSPCPIFITNTRGIIEYVNSKLTELTGYDEGEVLGRTPKLFSSGRTEVSLYRDLWSKITQGKKWYGTIRNKKKDGQYFWVKEAIAPIRNSGGQITHFVAIQEDVSKMIDASKELERQLKEHTQKIKLLEQQRSEQRKSVAIGRMAAWVAHEINNPLAGIKNSFQLLKSAIPDDHQYFRYVGLIDKEIDRISLITKQLYSMYKQEDTQAHEFDCNIVIEEIVLLCNSGQKKVNIRHVSAMNECGVTLQENLIRQVLFNLIKNAIDHSPENETITIEALKSDQKLKVTIENEGEFINDEQLHKLFEPFYSTRSDSEYRGLGIGLTIVHSAVKLMHGELKLKNKDNGGLIIELIIPLNYYNN</sequence>
<dbReference type="InterPro" id="IPR000700">
    <property type="entry name" value="PAS-assoc_C"/>
</dbReference>
<dbReference type="Pfam" id="PF02518">
    <property type="entry name" value="HATPase_c"/>
    <property type="match status" value="1"/>
</dbReference>
<dbReference type="CDD" id="cd00082">
    <property type="entry name" value="HisKA"/>
    <property type="match status" value="1"/>
</dbReference>
<keyword evidence="6" id="KW-0418">Kinase</keyword>
<comment type="catalytic activity">
    <reaction evidence="1">
        <text>ATP + protein L-histidine = ADP + protein N-phospho-L-histidine.</text>
        <dbReference type="EC" id="2.7.13.3"/>
    </reaction>
</comment>
<dbReference type="KEGG" id="mech:Q9L42_007880"/>